<gene>
    <name evidence="2" type="ORF">ARMGADRAFT_1033529</name>
</gene>
<reference evidence="3" key="1">
    <citation type="journal article" date="2017" name="Nat. Ecol. Evol.">
        <title>Genome expansion and lineage-specific genetic innovations in the forest pathogenic fungi Armillaria.</title>
        <authorList>
            <person name="Sipos G."/>
            <person name="Prasanna A.N."/>
            <person name="Walter M.C."/>
            <person name="O'Connor E."/>
            <person name="Balint B."/>
            <person name="Krizsan K."/>
            <person name="Kiss B."/>
            <person name="Hess J."/>
            <person name="Varga T."/>
            <person name="Slot J."/>
            <person name="Riley R."/>
            <person name="Boka B."/>
            <person name="Rigling D."/>
            <person name="Barry K."/>
            <person name="Lee J."/>
            <person name="Mihaltcheva S."/>
            <person name="LaButti K."/>
            <person name="Lipzen A."/>
            <person name="Waldron R."/>
            <person name="Moloney N.M."/>
            <person name="Sperisen C."/>
            <person name="Kredics L."/>
            <person name="Vagvoelgyi C."/>
            <person name="Patrignani A."/>
            <person name="Fitzpatrick D."/>
            <person name="Nagy I."/>
            <person name="Doyle S."/>
            <person name="Anderson J.B."/>
            <person name="Grigoriev I.V."/>
            <person name="Gueldener U."/>
            <person name="Muensterkoetter M."/>
            <person name="Nagy L.G."/>
        </authorList>
    </citation>
    <scope>NUCLEOTIDE SEQUENCE [LARGE SCALE GENOMIC DNA]</scope>
    <source>
        <strain evidence="3">Ar21-2</strain>
    </source>
</reference>
<keyword evidence="1" id="KW-0472">Membrane</keyword>
<proteinExistence type="predicted"/>
<accession>A0A2H3DN94</accession>
<dbReference type="OrthoDB" id="10573396at2759"/>
<keyword evidence="1" id="KW-1133">Transmembrane helix</keyword>
<evidence type="ECO:0000313" key="2">
    <source>
        <dbReference type="EMBL" id="PBK88916.1"/>
    </source>
</evidence>
<feature type="transmembrane region" description="Helical" evidence="1">
    <location>
        <begin position="92"/>
        <end position="113"/>
    </location>
</feature>
<evidence type="ECO:0000256" key="1">
    <source>
        <dbReference type="SAM" id="Phobius"/>
    </source>
</evidence>
<evidence type="ECO:0000313" key="3">
    <source>
        <dbReference type="Proteomes" id="UP000217790"/>
    </source>
</evidence>
<dbReference type="EMBL" id="KZ293670">
    <property type="protein sequence ID" value="PBK88916.1"/>
    <property type="molecule type" value="Genomic_DNA"/>
</dbReference>
<sequence>MEFMLFSNQRLVFTIEAETTEMIDSLQAKDLVNAINGTLNNATIMEKPNKGDEKLKPCCDAAYMDDIDGEVNTTGCKHALAKKDGSEESFDLLCYLIFFLESMIFTGLFLAMVTMQCIPMIFKILAGFKDIVKCGSACCLPPKRRKVSTMELSASALQKKKGQKEGAGNYTPDNLDALMDILEE</sequence>
<dbReference type="InParanoid" id="A0A2H3DN94"/>
<protein>
    <submittedName>
        <fullName evidence="2">Uncharacterized protein</fullName>
    </submittedName>
</protein>
<dbReference type="AlphaFoldDB" id="A0A2H3DN94"/>
<keyword evidence="3" id="KW-1185">Reference proteome</keyword>
<keyword evidence="1" id="KW-0812">Transmembrane</keyword>
<dbReference type="Proteomes" id="UP000217790">
    <property type="component" value="Unassembled WGS sequence"/>
</dbReference>
<organism evidence="2 3">
    <name type="scientific">Armillaria gallica</name>
    <name type="common">Bulbous honey fungus</name>
    <name type="synonym">Armillaria bulbosa</name>
    <dbReference type="NCBI Taxonomy" id="47427"/>
    <lineage>
        <taxon>Eukaryota</taxon>
        <taxon>Fungi</taxon>
        <taxon>Dikarya</taxon>
        <taxon>Basidiomycota</taxon>
        <taxon>Agaricomycotina</taxon>
        <taxon>Agaricomycetes</taxon>
        <taxon>Agaricomycetidae</taxon>
        <taxon>Agaricales</taxon>
        <taxon>Marasmiineae</taxon>
        <taxon>Physalacriaceae</taxon>
        <taxon>Armillaria</taxon>
    </lineage>
</organism>
<name>A0A2H3DN94_ARMGA</name>